<dbReference type="Proteomes" id="UP000663088">
    <property type="component" value="Chromosome"/>
</dbReference>
<feature type="binding site" evidence="12">
    <location>
        <position position="71"/>
    </location>
    <ligand>
        <name>Mg(2+)</name>
        <dbReference type="ChEBI" id="CHEBI:18420"/>
        <label>2</label>
    </ligand>
</feature>
<keyword evidence="3 12" id="KW-0540">Nuclease</keyword>
<dbReference type="PANTHER" id="PTHR30194">
    <property type="entry name" value="CROSSOVER JUNCTION ENDODEOXYRIBONUCLEASE RUVC"/>
    <property type="match status" value="1"/>
</dbReference>
<keyword evidence="8 12" id="KW-0460">Magnesium</keyword>
<evidence type="ECO:0000313" key="14">
    <source>
        <dbReference type="EMBL" id="QSR86367.1"/>
    </source>
</evidence>
<protein>
    <recommendedName>
        <fullName evidence="12 13">Crossover junction endodeoxyribonuclease RuvC</fullName>
        <ecNumber evidence="12 13">3.1.21.10</ecNumber>
    </recommendedName>
    <alternativeName>
        <fullName evidence="12">Holliday junction nuclease RuvC</fullName>
    </alternativeName>
    <alternativeName>
        <fullName evidence="12">Holliday junction resolvase RuvC</fullName>
    </alternativeName>
</protein>
<dbReference type="Gene3D" id="3.30.420.10">
    <property type="entry name" value="Ribonuclease H-like superfamily/Ribonuclease H"/>
    <property type="match status" value="1"/>
</dbReference>
<comment type="function">
    <text evidence="12">The RuvA-RuvB-RuvC complex processes Holliday junction (HJ) DNA during genetic recombination and DNA repair. Endonuclease that resolves HJ intermediates. Cleaves cruciform DNA by making single-stranded nicks across the HJ at symmetrical positions within the homologous arms, yielding a 5'-phosphate and a 3'-hydroxyl group; requires a central core of homology in the junction. The consensus cleavage sequence is 5'-(A/T)TT(C/G)-3'. Cleavage occurs on the 3'-side of the TT dinucleotide at the point of strand exchange. HJ branch migration catalyzed by RuvA-RuvB allows RuvC to scan DNA until it finds its consensus sequence, where it cleaves and resolves the cruciform DNA.</text>
</comment>
<evidence type="ECO:0000256" key="5">
    <source>
        <dbReference type="ARBA" id="ARBA00022759"/>
    </source>
</evidence>
<keyword evidence="5 12" id="KW-0255">Endonuclease</keyword>
<evidence type="ECO:0000256" key="3">
    <source>
        <dbReference type="ARBA" id="ARBA00022722"/>
    </source>
</evidence>
<keyword evidence="15" id="KW-1185">Reference proteome</keyword>
<evidence type="ECO:0000256" key="6">
    <source>
        <dbReference type="ARBA" id="ARBA00022763"/>
    </source>
</evidence>
<dbReference type="CDD" id="cd16962">
    <property type="entry name" value="RuvC"/>
    <property type="match status" value="1"/>
</dbReference>
<reference evidence="14 15" key="1">
    <citation type="submission" date="2020-12" db="EMBL/GenBank/DDBJ databases">
        <authorList>
            <person name="Awala S.I."/>
            <person name="Gwak J.-H."/>
            <person name="Kim S.-J."/>
            <person name="Rhee S.-K."/>
        </authorList>
    </citation>
    <scope>NUCLEOTIDE SEQUENCE [LARGE SCALE GENOMIC DNA]</scope>
    <source>
        <strain evidence="14 15">IT5</strain>
    </source>
</reference>
<evidence type="ECO:0000256" key="4">
    <source>
        <dbReference type="ARBA" id="ARBA00022723"/>
    </source>
</evidence>
<dbReference type="InterPro" id="IPR020563">
    <property type="entry name" value="X-over_junc_endoDNase_Mg_BS"/>
</dbReference>
<dbReference type="PRINTS" id="PR00696">
    <property type="entry name" value="RSOLVASERUVC"/>
</dbReference>
<comment type="catalytic activity">
    <reaction evidence="12">
        <text>Endonucleolytic cleavage at a junction such as a reciprocal single-stranded crossover between two homologous DNA duplexes (Holliday junction).</text>
        <dbReference type="EC" id="3.1.21.10"/>
    </reaction>
</comment>
<feature type="active site" evidence="12">
    <location>
        <position position="143"/>
    </location>
</feature>
<organism evidence="14 15">
    <name type="scientific">Candidatus Methylacidiphilum infernorum</name>
    <dbReference type="NCBI Taxonomy" id="511746"/>
    <lineage>
        <taxon>Bacteria</taxon>
        <taxon>Pseudomonadati</taxon>
        <taxon>Verrucomicrobiota</taxon>
        <taxon>Methylacidiphilae</taxon>
        <taxon>Methylacidiphilales</taxon>
        <taxon>Methylacidiphilaceae</taxon>
        <taxon>Methylacidiphilum (ex Ratnadevi et al. 2023)</taxon>
    </lineage>
</organism>
<evidence type="ECO:0000256" key="8">
    <source>
        <dbReference type="ARBA" id="ARBA00022842"/>
    </source>
</evidence>
<dbReference type="EC" id="3.1.21.10" evidence="12 13"/>
<evidence type="ECO:0000256" key="12">
    <source>
        <dbReference type="HAMAP-Rule" id="MF_00034"/>
    </source>
</evidence>
<keyword evidence="4 12" id="KW-0479">Metal-binding</keyword>
<dbReference type="Pfam" id="PF02075">
    <property type="entry name" value="RuvC"/>
    <property type="match status" value="1"/>
</dbReference>
<evidence type="ECO:0000256" key="7">
    <source>
        <dbReference type="ARBA" id="ARBA00022801"/>
    </source>
</evidence>
<proteinExistence type="inferred from homology"/>
<evidence type="ECO:0000256" key="11">
    <source>
        <dbReference type="ARBA" id="ARBA00023204"/>
    </source>
</evidence>
<comment type="similarity">
    <text evidence="1 12">Belongs to the RuvC family.</text>
</comment>
<keyword evidence="11 12" id="KW-0234">DNA repair</keyword>
<feature type="binding site" evidence="12">
    <location>
        <position position="12"/>
    </location>
    <ligand>
        <name>Mg(2+)</name>
        <dbReference type="ChEBI" id="CHEBI:18420"/>
        <label>1</label>
    </ligand>
</feature>
<keyword evidence="10 12" id="KW-0233">DNA recombination</keyword>
<name>A0ABX7PTY0_9BACT</name>
<evidence type="ECO:0000313" key="15">
    <source>
        <dbReference type="Proteomes" id="UP000663088"/>
    </source>
</evidence>
<evidence type="ECO:0000256" key="1">
    <source>
        <dbReference type="ARBA" id="ARBA00009518"/>
    </source>
</evidence>
<comment type="subunit">
    <text evidence="12">Homodimer which binds Holliday junction (HJ) DNA. The HJ becomes 2-fold symmetrical on binding to RuvC with unstacked arms; it has a different conformation from HJ DNA in complex with RuvA. In the full resolvosome a probable DNA-RuvA(4)-RuvB(12)-RuvC(2) complex forms which resolves the HJ.</text>
</comment>
<evidence type="ECO:0000256" key="9">
    <source>
        <dbReference type="ARBA" id="ARBA00023125"/>
    </source>
</evidence>
<dbReference type="NCBIfam" id="TIGR00228">
    <property type="entry name" value="ruvC"/>
    <property type="match status" value="1"/>
</dbReference>
<gene>
    <name evidence="12 14" type="primary">ruvC</name>
    <name evidence="14" type="ORF">EM20IM_07640</name>
</gene>
<dbReference type="InterPro" id="IPR012337">
    <property type="entry name" value="RNaseH-like_sf"/>
</dbReference>
<dbReference type="EMBL" id="CP065956">
    <property type="protein sequence ID" value="QSR86367.1"/>
    <property type="molecule type" value="Genomic_DNA"/>
</dbReference>
<evidence type="ECO:0000256" key="2">
    <source>
        <dbReference type="ARBA" id="ARBA00022490"/>
    </source>
</evidence>
<feature type="active site" evidence="12">
    <location>
        <position position="71"/>
    </location>
</feature>
<keyword evidence="7 12" id="KW-0378">Hydrolase</keyword>
<evidence type="ECO:0000256" key="10">
    <source>
        <dbReference type="ARBA" id="ARBA00023172"/>
    </source>
</evidence>
<dbReference type="PANTHER" id="PTHR30194:SF3">
    <property type="entry name" value="CROSSOVER JUNCTION ENDODEOXYRIBONUCLEASE RUVC"/>
    <property type="match status" value="1"/>
</dbReference>
<dbReference type="InterPro" id="IPR002176">
    <property type="entry name" value="X-over_junc_endoDNase_RuvC"/>
</dbReference>
<dbReference type="InterPro" id="IPR036397">
    <property type="entry name" value="RNaseH_sf"/>
</dbReference>
<dbReference type="HAMAP" id="MF_00034">
    <property type="entry name" value="RuvC"/>
    <property type="match status" value="1"/>
</dbReference>
<evidence type="ECO:0000256" key="13">
    <source>
        <dbReference type="NCBIfam" id="TIGR00228"/>
    </source>
</evidence>
<dbReference type="PROSITE" id="PS01321">
    <property type="entry name" value="RUVC"/>
    <property type="match status" value="1"/>
</dbReference>
<comment type="subcellular location">
    <subcellularLocation>
        <location evidence="12">Cytoplasm</location>
    </subcellularLocation>
</comment>
<dbReference type="GO" id="GO:0016787">
    <property type="term" value="F:hydrolase activity"/>
    <property type="evidence" value="ECO:0007669"/>
    <property type="project" value="UniProtKB-KW"/>
</dbReference>
<feature type="active site" evidence="12">
    <location>
        <position position="12"/>
    </location>
</feature>
<feature type="binding site" evidence="12">
    <location>
        <position position="143"/>
    </location>
    <ligand>
        <name>Mg(2+)</name>
        <dbReference type="ChEBI" id="CHEBI:18420"/>
        <label>1</label>
    </ligand>
</feature>
<sequence length="175" mass="19549">MMNKPLRILGIDPALRKTGYGIIESNGTFTRLIDFGVIVTEHADQARKLRSIYERLLSIIQEYSPEHVAMESIIFVQNRKTAIDMGAARGVALLLFSLKELPVFEYSPRKIKMAATGKGSARKEQVSFMIRALLAMDSLPPLDAADALAVALTHVHHFWQLPKAYDFLPKGNVNL</sequence>
<dbReference type="SUPFAM" id="SSF53098">
    <property type="entry name" value="Ribonuclease H-like"/>
    <property type="match status" value="1"/>
</dbReference>
<keyword evidence="6 12" id="KW-0227">DNA damage</keyword>
<keyword evidence="2 12" id="KW-0963">Cytoplasm</keyword>
<comment type="cofactor">
    <cofactor evidence="12">
        <name>Mg(2+)</name>
        <dbReference type="ChEBI" id="CHEBI:18420"/>
    </cofactor>
    <text evidence="12">Binds 2 Mg(2+) ion per subunit.</text>
</comment>
<accession>A0ABX7PTY0</accession>
<keyword evidence="9 12" id="KW-0238">DNA-binding</keyword>